<dbReference type="AlphaFoldDB" id="A0ABD5YEX0"/>
<keyword evidence="2" id="KW-0812">Transmembrane</keyword>
<accession>A0ABD5YEX0</accession>
<dbReference type="Proteomes" id="UP001596390">
    <property type="component" value="Unassembled WGS sequence"/>
</dbReference>
<reference evidence="3 4" key="1">
    <citation type="journal article" date="2019" name="Int. J. Syst. Evol. Microbiol.">
        <title>The Global Catalogue of Microorganisms (GCM) 10K type strain sequencing project: providing services to taxonomists for standard genome sequencing and annotation.</title>
        <authorList>
            <consortium name="The Broad Institute Genomics Platform"/>
            <consortium name="The Broad Institute Genome Sequencing Center for Infectious Disease"/>
            <person name="Wu L."/>
            <person name="Ma J."/>
        </authorList>
    </citation>
    <scope>NUCLEOTIDE SEQUENCE [LARGE SCALE GENOMIC DNA]</scope>
    <source>
        <strain evidence="3 4">Q85</strain>
    </source>
</reference>
<gene>
    <name evidence="3" type="ORF">ACFQMK_13770</name>
</gene>
<dbReference type="RefSeq" id="WP_267665381.1">
    <property type="nucleotide sequence ID" value="NZ_JAODIX010000064.1"/>
</dbReference>
<dbReference type="EMBL" id="JBHSZZ010000064">
    <property type="protein sequence ID" value="MFC7187926.1"/>
    <property type="molecule type" value="Genomic_DNA"/>
</dbReference>
<organism evidence="3 4">
    <name type="scientific">Halorubrum yunnanense</name>
    <dbReference type="NCBI Taxonomy" id="1526162"/>
    <lineage>
        <taxon>Archaea</taxon>
        <taxon>Methanobacteriati</taxon>
        <taxon>Methanobacteriota</taxon>
        <taxon>Stenosarchaea group</taxon>
        <taxon>Halobacteria</taxon>
        <taxon>Halobacteriales</taxon>
        <taxon>Haloferacaceae</taxon>
        <taxon>Halorubrum</taxon>
    </lineage>
</organism>
<sequence>MSQNREAPEDQVDTSNVGGLEEVIPEPLMPVWRRIELIQDFRRAHGNTYVTALEILTATALAVGYGWWVLLYFTGGGVSL</sequence>
<name>A0ABD5YEX0_9EURY</name>
<evidence type="ECO:0000313" key="4">
    <source>
        <dbReference type="Proteomes" id="UP001596390"/>
    </source>
</evidence>
<feature type="transmembrane region" description="Helical" evidence="2">
    <location>
        <begin position="49"/>
        <end position="70"/>
    </location>
</feature>
<protein>
    <submittedName>
        <fullName evidence="3">Uncharacterized protein</fullName>
    </submittedName>
</protein>
<evidence type="ECO:0000313" key="3">
    <source>
        <dbReference type="EMBL" id="MFC7187926.1"/>
    </source>
</evidence>
<keyword evidence="2" id="KW-0472">Membrane</keyword>
<keyword evidence="4" id="KW-1185">Reference proteome</keyword>
<feature type="region of interest" description="Disordered" evidence="1">
    <location>
        <begin position="1"/>
        <end position="21"/>
    </location>
</feature>
<proteinExistence type="predicted"/>
<keyword evidence="2" id="KW-1133">Transmembrane helix</keyword>
<evidence type="ECO:0000256" key="1">
    <source>
        <dbReference type="SAM" id="MobiDB-lite"/>
    </source>
</evidence>
<evidence type="ECO:0000256" key="2">
    <source>
        <dbReference type="SAM" id="Phobius"/>
    </source>
</evidence>
<comment type="caution">
    <text evidence="3">The sequence shown here is derived from an EMBL/GenBank/DDBJ whole genome shotgun (WGS) entry which is preliminary data.</text>
</comment>